<evidence type="ECO:0000313" key="3">
    <source>
        <dbReference type="EMBL" id="MDW8516012.1"/>
    </source>
</evidence>
<gene>
    <name evidence="2" type="ORF">JF537_04565</name>
    <name evidence="3" type="ORF">RIB56_07685</name>
</gene>
<dbReference type="Proteomes" id="UP000664578">
    <property type="component" value="Unassembled WGS sequence"/>
</dbReference>
<protein>
    <recommendedName>
        <fullName evidence="1">DUF7668 domain-containing protein</fullName>
    </recommendedName>
</protein>
<reference evidence="2" key="1">
    <citation type="submission" date="2020-12" db="EMBL/GenBank/DDBJ databases">
        <title>PHA producing bacteria isolated from mangrove.</title>
        <authorList>
            <person name="Zheng W."/>
            <person name="Yu S."/>
            <person name="Huang Y."/>
        </authorList>
    </citation>
    <scope>NUCLEOTIDE SEQUENCE</scope>
    <source>
        <strain evidence="2">GN22-4</strain>
    </source>
</reference>
<name>A0A8I1SMX7_9BACI</name>
<dbReference type="Pfam" id="PF24705">
    <property type="entry name" value="DUF7668"/>
    <property type="match status" value="1"/>
</dbReference>
<evidence type="ECO:0000313" key="2">
    <source>
        <dbReference type="EMBL" id="MBN8250851.1"/>
    </source>
</evidence>
<evidence type="ECO:0000259" key="1">
    <source>
        <dbReference type="Pfam" id="PF24705"/>
    </source>
</evidence>
<feature type="domain" description="DUF7668" evidence="1">
    <location>
        <begin position="18"/>
        <end position="128"/>
    </location>
</feature>
<keyword evidence="5" id="KW-1185">Reference proteome</keyword>
<dbReference type="GeneID" id="93681475"/>
<proteinExistence type="predicted"/>
<dbReference type="Proteomes" id="UP001284771">
    <property type="component" value="Unassembled WGS sequence"/>
</dbReference>
<dbReference type="EMBL" id="JAEMWV010000002">
    <property type="protein sequence ID" value="MBN8250851.1"/>
    <property type="molecule type" value="Genomic_DNA"/>
</dbReference>
<accession>A0A8I1SMX7</accession>
<dbReference type="InterPro" id="IPR056085">
    <property type="entry name" value="DUF7668"/>
</dbReference>
<dbReference type="EMBL" id="JAWUZT010000017">
    <property type="protein sequence ID" value="MDW8516012.1"/>
    <property type="molecule type" value="Genomic_DNA"/>
</dbReference>
<dbReference type="AlphaFoldDB" id="A0A8I1SMX7"/>
<organism evidence="2 4">
    <name type="scientific">Priestia flexa</name>
    <dbReference type="NCBI Taxonomy" id="86664"/>
    <lineage>
        <taxon>Bacteria</taxon>
        <taxon>Bacillati</taxon>
        <taxon>Bacillota</taxon>
        <taxon>Bacilli</taxon>
        <taxon>Bacillales</taxon>
        <taxon>Bacillaceae</taxon>
        <taxon>Priestia</taxon>
    </lineage>
</organism>
<comment type="caution">
    <text evidence="2">The sequence shown here is derived from an EMBL/GenBank/DDBJ whole genome shotgun (WGS) entry which is preliminary data.</text>
</comment>
<evidence type="ECO:0000313" key="5">
    <source>
        <dbReference type="Proteomes" id="UP001284771"/>
    </source>
</evidence>
<sequence length="128" mass="14883">MENVNKVKELIKGIVQELVQHNIESLPLEDDSEISNLKEELSLYPGVMTLPPEVAYDQLEDGFYIDQPDAPHFSLGKKNVKKQFPKLIYMVDFDLYYDNERSNLTLQCNIYENKSGDWMIKVSDIHVM</sequence>
<evidence type="ECO:0000313" key="4">
    <source>
        <dbReference type="Proteomes" id="UP000664578"/>
    </source>
</evidence>
<dbReference type="RefSeq" id="WP_061786423.1">
    <property type="nucleotide sequence ID" value="NZ_CANLXW010000002.1"/>
</dbReference>
<reference evidence="5" key="2">
    <citation type="submission" date="2023-07" db="EMBL/GenBank/DDBJ databases">
        <title>Draft genomic sequences of Priestia flexa CCM isolated from the soil of an abandoned mine contaminated by free cyanide in the high Andean zone of Tacna, Peru.</title>
        <authorList>
            <person name="Caceda Quiroz C.J."/>
            <person name="Maraza Chooque G.J."/>
            <person name="Fora Quispe G.L."/>
            <person name="Carpio Mamani M."/>
        </authorList>
    </citation>
    <scope>NUCLEOTIDE SEQUENCE [LARGE SCALE GENOMIC DNA]</scope>
    <source>
        <strain evidence="5">CCM</strain>
    </source>
</reference>
<reference evidence="3" key="3">
    <citation type="submission" date="2024-05" db="EMBL/GenBank/DDBJ databases">
        <title>Draft genomic sequences of Priestia flexa CCM isolated from the soil of an abandoned mine contaminated by free cyanide in the high Andean zone of Tacna, Peru.</title>
        <authorList>
            <person name="Caceda Quiroz C.J."/>
            <person name="Maraza Chooque G.J."/>
            <person name="Fora Quispe G.L."/>
            <person name="Carpio Mamani M."/>
        </authorList>
    </citation>
    <scope>NUCLEOTIDE SEQUENCE</scope>
    <source>
        <strain evidence="3">CCM</strain>
    </source>
</reference>